<evidence type="ECO:0000313" key="2">
    <source>
        <dbReference type="EMBL" id="MEI7036352.1"/>
    </source>
</evidence>
<dbReference type="Proteomes" id="UP001381174">
    <property type="component" value="Unassembled WGS sequence"/>
</dbReference>
<keyword evidence="3" id="KW-1185">Reference proteome</keyword>
<name>A0ABU8J9X4_9GAMM</name>
<gene>
    <name evidence="2" type="ORF">WAT24_06240</name>
</gene>
<organism evidence="2 3">
    <name type="scientific">Fulvimonas yonginensis</name>
    <dbReference type="NCBI Taxonomy" id="1495200"/>
    <lineage>
        <taxon>Bacteria</taxon>
        <taxon>Pseudomonadati</taxon>
        <taxon>Pseudomonadota</taxon>
        <taxon>Gammaproteobacteria</taxon>
        <taxon>Lysobacterales</taxon>
        <taxon>Rhodanobacteraceae</taxon>
        <taxon>Fulvimonas</taxon>
    </lineage>
</organism>
<evidence type="ECO:0000313" key="3">
    <source>
        <dbReference type="Proteomes" id="UP001381174"/>
    </source>
</evidence>
<reference evidence="2 3" key="1">
    <citation type="journal article" date="2014" name="Int. J. Syst. Evol. Microbiol.">
        <title>Fulvimonas yonginensis sp. nov., isolated from greenhouse soil, and emended description of the genus Fulvimonas.</title>
        <authorList>
            <person name="Ahn J.H."/>
            <person name="Kim S.J."/>
            <person name="Weon H.Y."/>
            <person name="Hong S.B."/>
            <person name="Seok S.J."/>
            <person name="Kwon S.W."/>
        </authorList>
    </citation>
    <scope>NUCLEOTIDE SEQUENCE [LARGE SCALE GENOMIC DNA]</scope>
    <source>
        <strain evidence="2 3">KACC 16952</strain>
    </source>
</reference>
<protein>
    <submittedName>
        <fullName evidence="2">Uncharacterized protein</fullName>
    </submittedName>
</protein>
<feature type="region of interest" description="Disordered" evidence="1">
    <location>
        <begin position="138"/>
        <end position="191"/>
    </location>
</feature>
<evidence type="ECO:0000256" key="1">
    <source>
        <dbReference type="SAM" id="MobiDB-lite"/>
    </source>
</evidence>
<dbReference type="EMBL" id="JBBBNY010000003">
    <property type="protein sequence ID" value="MEI7036352.1"/>
    <property type="molecule type" value="Genomic_DNA"/>
</dbReference>
<accession>A0ABU8J9X4</accession>
<proteinExistence type="predicted"/>
<comment type="caution">
    <text evidence="2">The sequence shown here is derived from an EMBL/GenBank/DDBJ whole genome shotgun (WGS) entry which is preliminary data.</text>
</comment>
<sequence>MRLRQATLPASCSWIARARAGHAGDGVLRDVTGHVDGDRGVHRGVAGCGDEIAPHAVAGAVDQDAGGDVAVQPVVLDQDACAAAEIDPASKAANDAMADRRASPAVAVDALGSAAAPGGRAVEPEAVAVEGDVVRGNGDGVAAGGRSRQVVAQAPRPRRREGRRNRIDETGAVVVALGGPGGSQDEQAAEQ</sequence>